<evidence type="ECO:0008006" key="2">
    <source>
        <dbReference type="Google" id="ProtNLM"/>
    </source>
</evidence>
<protein>
    <recommendedName>
        <fullName evidence="2">DUF1080 domain-containing protein</fullName>
    </recommendedName>
</protein>
<evidence type="ECO:0000313" key="1">
    <source>
        <dbReference type="EMBL" id="WKN40272.1"/>
    </source>
</evidence>
<organism evidence="1">
    <name type="scientific">Roseihalotalea indica</name>
    <dbReference type="NCBI Taxonomy" id="2867963"/>
    <lineage>
        <taxon>Bacteria</taxon>
        <taxon>Pseudomonadati</taxon>
        <taxon>Bacteroidota</taxon>
        <taxon>Cytophagia</taxon>
        <taxon>Cytophagales</taxon>
        <taxon>Catalimonadaceae</taxon>
        <taxon>Roseihalotalea</taxon>
    </lineage>
</organism>
<reference evidence="1" key="1">
    <citation type="journal article" date="2023" name="Comput. Struct. Biotechnol. J.">
        <title>Discovery of a novel marine Bacteroidetes with a rich repertoire of carbohydrate-active enzymes.</title>
        <authorList>
            <person name="Chen B."/>
            <person name="Liu G."/>
            <person name="Chen Q."/>
            <person name="Wang H."/>
            <person name="Liu L."/>
            <person name="Tang K."/>
        </authorList>
    </citation>
    <scope>NUCLEOTIDE SEQUENCE</scope>
    <source>
        <strain evidence="1">TK19036</strain>
    </source>
</reference>
<dbReference type="AlphaFoldDB" id="A0AA49JKE9"/>
<sequence length="381" mass="43449">MKTLPTLSILIALTLGREADLRYGYSFKPDKEIKIPMEAERWDYAENQVEFINYQSEEAMKILKDQGQVVLNDFLFTDGTIEFDVALTSGAPFVSIYFRQQNPDNAECFYLRTYRAGNPDGADAAQYAPMVKGVNLWDVLGHYQGPAVLRAEGWNHIKLVVSGERMVVFVNNLEQPTLNIPKLEGNTTQGSLAFEGRAIFTNLVINPHEVEGLTPQAGYDPTYNDPRYLQKWSVSEPTDFPRGREVGEKDFPTDQTRWDAIAAERRGLMNLTRRFGKNENRRLVWLKTKISSETDQQRRLDLGFSDEVWIFINDRLLYVDKNLYGSPIMKEPDGRCSIENTSLMIPLQAGDNELLIGIANDFYGWGIVARLDQIENVTIQK</sequence>
<dbReference type="Gene3D" id="2.60.120.560">
    <property type="entry name" value="Exo-inulinase, domain 1"/>
    <property type="match status" value="1"/>
</dbReference>
<proteinExistence type="predicted"/>
<accession>A0AA49JKE9</accession>
<gene>
    <name evidence="1" type="ORF">K4G66_16390</name>
</gene>
<reference evidence="1" key="2">
    <citation type="journal article" date="2024" name="Antonie Van Leeuwenhoek">
        <title>Roseihalotalea indica gen. nov., sp. nov., a halophilic Bacteroidetes from mesopelagic Southwest Indian Ocean with higher carbohydrate metabolic potential.</title>
        <authorList>
            <person name="Chen B."/>
            <person name="Zhang M."/>
            <person name="Lin D."/>
            <person name="Ye J."/>
            <person name="Tang K."/>
        </authorList>
    </citation>
    <scope>NUCLEOTIDE SEQUENCE</scope>
    <source>
        <strain evidence="1">TK19036</strain>
    </source>
</reference>
<dbReference type="EMBL" id="CP120682">
    <property type="protein sequence ID" value="WKN40272.1"/>
    <property type="molecule type" value="Genomic_DNA"/>
</dbReference>
<name>A0AA49JKE9_9BACT</name>